<dbReference type="Pfam" id="PF13549">
    <property type="entry name" value="ATP-grasp_5"/>
    <property type="match status" value="1"/>
</dbReference>
<keyword evidence="3 4" id="KW-0067">ATP-binding</keyword>
<dbReference type="RefSeq" id="WP_144732069.1">
    <property type="nucleotide sequence ID" value="NZ_ML675585.1"/>
</dbReference>
<dbReference type="SUPFAM" id="SSF51735">
    <property type="entry name" value="NAD(P)-binding Rossmann-fold domains"/>
    <property type="match status" value="1"/>
</dbReference>
<dbReference type="InterPro" id="IPR013815">
    <property type="entry name" value="ATP_grasp_subdomain_1"/>
</dbReference>
<dbReference type="PANTHER" id="PTHR43334">
    <property type="entry name" value="ACETATE--COA LIGASE [ADP-FORMING]"/>
    <property type="match status" value="1"/>
</dbReference>
<dbReference type="Proteomes" id="UP000315289">
    <property type="component" value="Unassembled WGS sequence"/>
</dbReference>
<dbReference type="InterPro" id="IPR036291">
    <property type="entry name" value="NAD(P)-bd_dom_sf"/>
</dbReference>
<dbReference type="InterPro" id="IPR032875">
    <property type="entry name" value="Succ_CoA_lig_flav_dom"/>
</dbReference>
<organism evidence="6 7">
    <name type="scientific">Candidatus Nitrosocosmicus arcticus</name>
    <dbReference type="NCBI Taxonomy" id="2035267"/>
    <lineage>
        <taxon>Archaea</taxon>
        <taxon>Nitrososphaerota</taxon>
        <taxon>Nitrososphaeria</taxon>
        <taxon>Nitrososphaerales</taxon>
        <taxon>Nitrososphaeraceae</taxon>
        <taxon>Candidatus Nitrosocosmicus</taxon>
    </lineage>
</organism>
<evidence type="ECO:0000259" key="5">
    <source>
        <dbReference type="PROSITE" id="PS50975"/>
    </source>
</evidence>
<reference evidence="6 7" key="1">
    <citation type="journal article" date="2019" name="Front. Microbiol.">
        <title>Ammonia Oxidation by the Arctic Terrestrial Thaumarchaeote Candidatus Nitrosocosmicus arcticus Is Stimulated by Increasing Temperatures.</title>
        <authorList>
            <person name="Alves R.J.E."/>
            <person name="Kerou M."/>
            <person name="Zappe A."/>
            <person name="Bittner R."/>
            <person name="Abby S.S."/>
            <person name="Schmidt H.A."/>
            <person name="Pfeifer K."/>
            <person name="Schleper C."/>
        </authorList>
    </citation>
    <scope>NUCLEOTIDE SEQUENCE [LARGE SCALE GENOMIC DNA]</scope>
    <source>
        <strain evidence="6 7">Kfb</strain>
    </source>
</reference>
<dbReference type="InterPro" id="IPR016102">
    <property type="entry name" value="Succinyl-CoA_synth-like"/>
</dbReference>
<evidence type="ECO:0000256" key="1">
    <source>
        <dbReference type="ARBA" id="ARBA00022598"/>
    </source>
</evidence>
<sequence>MTDQNKIKSIFEDSFKNKTKVITEEIAKGILSEYNISVPRFALVKDVGSTVTEARKLGFPLVAKIVSPQILHKTDVGGVKIDLKDEESVKSAFNDMYDRLSKDYDVKGVLLEKMVPKGVEMIVGLQNDPQFGPVMMVGLGGIFTELFKDVSFRVLPLTKEDAIQMIEELQGKMLLKGYRGSDPIDMEMLTTALLNIGKLGYDISPYYESIDFNPMIVYPDSYFVADAKIILSERPKYDVVSKTEPNSTNIDLFFNAKSVALIGASPEIGKIGNSVLETLVKHDYKGKVYPVNAKGYPEIMGVPAYKSLNDIKDPIDVVVVTVDLKFVPDLLKICGDKSIHNVVIISGGGKELGGERAVIEQQVKELSSQLNIRIIGPNCIGMFNGENRLDCAFQGHERMLRPKNGNVAFLSQSGTIGIAFMEHSFPFGMSKMVSYGNRSDVDEADMIWYLSEDPQTKVIGLYVEGLGDGRKFVNTAKKVISDRNKPIIVFKNGRTTRGAKQAASHTGSLGGTYSVVKGAFSQNGIISVDSYDELTASLKALSWQPVPNGNRVAMVTNGAGPIIAAIDQFERMGLQVANLSEESMKSFKSHYPATYVIGNPCDVTGSANADDYKFAIQTFMDDPNVDIVMPWFVFQDDPLEEKIVDILAEFNKEGKKPILVGALGGPFTQKMANRLEENNVPVYQSVNTWSIAASSLAKWSALSKSQE</sequence>
<dbReference type="GO" id="GO:0046872">
    <property type="term" value="F:metal ion binding"/>
    <property type="evidence" value="ECO:0007669"/>
    <property type="project" value="InterPro"/>
</dbReference>
<dbReference type="AlphaFoldDB" id="A0A557SUH1"/>
<keyword evidence="1" id="KW-0436">Ligase</keyword>
<dbReference type="Gene3D" id="3.40.50.261">
    <property type="entry name" value="Succinyl-CoA synthetase domains"/>
    <property type="match status" value="2"/>
</dbReference>
<dbReference type="SUPFAM" id="SSF56059">
    <property type="entry name" value="Glutathione synthetase ATP-binding domain-like"/>
    <property type="match status" value="1"/>
</dbReference>
<dbReference type="InterPro" id="IPR003781">
    <property type="entry name" value="CoA-bd"/>
</dbReference>
<gene>
    <name evidence="6" type="primary">hpcs</name>
    <name evidence="6" type="ORF">NARC_90151</name>
</gene>
<dbReference type="GO" id="GO:0016874">
    <property type="term" value="F:ligase activity"/>
    <property type="evidence" value="ECO:0007669"/>
    <property type="project" value="UniProtKB-KW"/>
</dbReference>
<dbReference type="Pfam" id="PF13607">
    <property type="entry name" value="Succ_CoA_lig"/>
    <property type="match status" value="1"/>
</dbReference>
<name>A0A557SUH1_9ARCH</name>
<dbReference type="GO" id="GO:0005524">
    <property type="term" value="F:ATP binding"/>
    <property type="evidence" value="ECO:0007669"/>
    <property type="project" value="UniProtKB-UniRule"/>
</dbReference>
<dbReference type="Pfam" id="PF13380">
    <property type="entry name" value="CoA_binding_2"/>
    <property type="match status" value="1"/>
</dbReference>
<keyword evidence="2 4" id="KW-0547">Nucleotide-binding</keyword>
<dbReference type="PANTHER" id="PTHR43334:SF1">
    <property type="entry name" value="3-HYDROXYPROPIONATE--COA LIGASE [ADP-FORMING]"/>
    <property type="match status" value="1"/>
</dbReference>
<dbReference type="Gene3D" id="3.30.470.20">
    <property type="entry name" value="ATP-grasp fold, B domain"/>
    <property type="match status" value="1"/>
</dbReference>
<evidence type="ECO:0000256" key="4">
    <source>
        <dbReference type="PROSITE-ProRule" id="PRU00409"/>
    </source>
</evidence>
<keyword evidence="7" id="KW-1185">Reference proteome</keyword>
<dbReference type="SMART" id="SM00881">
    <property type="entry name" value="CoA_binding"/>
    <property type="match status" value="1"/>
</dbReference>
<evidence type="ECO:0000313" key="7">
    <source>
        <dbReference type="Proteomes" id="UP000315289"/>
    </source>
</evidence>
<feature type="domain" description="ATP-grasp" evidence="5">
    <location>
        <begin position="28"/>
        <end position="64"/>
    </location>
</feature>
<protein>
    <submittedName>
        <fullName evidence="6">3-hydroxypropionyl-CoA synthetase (ADP-forming)</fullName>
    </submittedName>
</protein>
<dbReference type="Gene3D" id="3.30.1490.20">
    <property type="entry name" value="ATP-grasp fold, A domain"/>
    <property type="match status" value="1"/>
</dbReference>
<evidence type="ECO:0000256" key="3">
    <source>
        <dbReference type="ARBA" id="ARBA00022840"/>
    </source>
</evidence>
<dbReference type="EMBL" id="VOAH01000009">
    <property type="protein sequence ID" value="TVP40245.1"/>
    <property type="molecule type" value="Genomic_DNA"/>
</dbReference>
<dbReference type="PROSITE" id="PS50975">
    <property type="entry name" value="ATP_GRASP"/>
    <property type="match status" value="1"/>
</dbReference>
<dbReference type="SUPFAM" id="SSF52210">
    <property type="entry name" value="Succinyl-CoA synthetase domains"/>
    <property type="match status" value="2"/>
</dbReference>
<evidence type="ECO:0000313" key="6">
    <source>
        <dbReference type="EMBL" id="TVP40245.1"/>
    </source>
</evidence>
<dbReference type="InterPro" id="IPR011761">
    <property type="entry name" value="ATP-grasp"/>
</dbReference>
<comment type="caution">
    <text evidence="6">The sequence shown here is derived from an EMBL/GenBank/DDBJ whole genome shotgun (WGS) entry which is preliminary data.</text>
</comment>
<dbReference type="OrthoDB" id="18103at2157"/>
<evidence type="ECO:0000256" key="2">
    <source>
        <dbReference type="ARBA" id="ARBA00022741"/>
    </source>
</evidence>
<dbReference type="InterPro" id="IPR051538">
    <property type="entry name" value="Acyl-CoA_Synth/Transferase"/>
</dbReference>
<dbReference type="Gene3D" id="3.40.50.720">
    <property type="entry name" value="NAD(P)-binding Rossmann-like Domain"/>
    <property type="match status" value="1"/>
</dbReference>
<accession>A0A557SUH1</accession>
<proteinExistence type="predicted"/>